<keyword evidence="1" id="KW-0472">Membrane</keyword>
<dbReference type="Ensembl" id="ENSCANT00000051361.1">
    <property type="protein sequence ID" value="ENSCANP00000028316.1"/>
    <property type="gene ID" value="ENSCANG00000037586.1"/>
</dbReference>
<protein>
    <submittedName>
        <fullName evidence="2">Uncharacterized protein</fullName>
    </submittedName>
</protein>
<keyword evidence="3" id="KW-1185">Reference proteome</keyword>
<dbReference type="Proteomes" id="UP000233080">
    <property type="component" value="Unassembled WGS sequence"/>
</dbReference>
<evidence type="ECO:0000256" key="1">
    <source>
        <dbReference type="SAM" id="Phobius"/>
    </source>
</evidence>
<keyword evidence="1" id="KW-0812">Transmembrane</keyword>
<dbReference type="OMA" id="LHLFMLE"/>
<evidence type="ECO:0000313" key="3">
    <source>
        <dbReference type="Proteomes" id="UP000233080"/>
    </source>
</evidence>
<feature type="transmembrane region" description="Helical" evidence="1">
    <location>
        <begin position="24"/>
        <end position="53"/>
    </location>
</feature>
<evidence type="ECO:0000313" key="2">
    <source>
        <dbReference type="Ensembl" id="ENSCANP00000028316.1"/>
    </source>
</evidence>
<proteinExistence type="predicted"/>
<accession>A0A2K5JHL5</accession>
<sequence length="59" mass="7367">MPTFHLFMLEVKCFTFHWRRQNRVIFMLLFYTVMEMYLALFRGNFTFISIVFLSMKLMQ</sequence>
<reference evidence="2" key="2">
    <citation type="submission" date="2025-09" db="UniProtKB">
        <authorList>
            <consortium name="Ensembl"/>
        </authorList>
    </citation>
    <scope>IDENTIFICATION</scope>
</reference>
<organism evidence="2 3">
    <name type="scientific">Colobus angolensis palliatus</name>
    <name type="common">Peters' Angolan colobus</name>
    <dbReference type="NCBI Taxonomy" id="336983"/>
    <lineage>
        <taxon>Eukaryota</taxon>
        <taxon>Metazoa</taxon>
        <taxon>Chordata</taxon>
        <taxon>Craniata</taxon>
        <taxon>Vertebrata</taxon>
        <taxon>Euteleostomi</taxon>
        <taxon>Mammalia</taxon>
        <taxon>Eutheria</taxon>
        <taxon>Euarchontoglires</taxon>
        <taxon>Primates</taxon>
        <taxon>Haplorrhini</taxon>
        <taxon>Catarrhini</taxon>
        <taxon>Cercopithecidae</taxon>
        <taxon>Colobinae</taxon>
        <taxon>Colobus</taxon>
    </lineage>
</organism>
<name>A0A2K5JHL5_COLAP</name>
<dbReference type="AlphaFoldDB" id="A0A2K5JHL5"/>
<keyword evidence="1" id="KW-1133">Transmembrane helix</keyword>
<reference evidence="2" key="1">
    <citation type="submission" date="2025-08" db="UniProtKB">
        <authorList>
            <consortium name="Ensembl"/>
        </authorList>
    </citation>
    <scope>IDENTIFICATION</scope>
</reference>